<keyword evidence="3" id="KW-1185">Reference proteome</keyword>
<feature type="transmembrane region" description="Helical" evidence="1">
    <location>
        <begin position="9"/>
        <end position="29"/>
    </location>
</feature>
<dbReference type="EMBL" id="FPCH01000001">
    <property type="protein sequence ID" value="SFV27678.1"/>
    <property type="molecule type" value="Genomic_DNA"/>
</dbReference>
<dbReference type="RefSeq" id="WP_092864528.1">
    <property type="nucleotide sequence ID" value="NZ_FPCH01000001.1"/>
</dbReference>
<name>A0A1I7MZ87_9HYPH</name>
<evidence type="ECO:0000256" key="1">
    <source>
        <dbReference type="SAM" id="Phobius"/>
    </source>
</evidence>
<evidence type="ECO:0000313" key="3">
    <source>
        <dbReference type="Proteomes" id="UP000199423"/>
    </source>
</evidence>
<reference evidence="3" key="1">
    <citation type="submission" date="2016-10" db="EMBL/GenBank/DDBJ databases">
        <authorList>
            <person name="Varghese N."/>
            <person name="Submissions S."/>
        </authorList>
    </citation>
    <scope>NUCLEOTIDE SEQUENCE [LARGE SCALE GENOMIC DNA]</scope>
    <source>
        <strain evidence="3">DSM 1565</strain>
    </source>
</reference>
<protein>
    <submittedName>
        <fullName evidence="2">Uncharacterized protein</fullName>
    </submittedName>
</protein>
<dbReference type="Proteomes" id="UP000199423">
    <property type="component" value="Unassembled WGS sequence"/>
</dbReference>
<keyword evidence="1" id="KW-0472">Membrane</keyword>
<evidence type="ECO:0000313" key="2">
    <source>
        <dbReference type="EMBL" id="SFV27678.1"/>
    </source>
</evidence>
<sequence length="161" mass="16917">MTKQELRPFWLGLTAGAAVAAIAGALFFANSETVLRKSFQTALNKTSVEAKQVASANAPISGSEDFWLTAMRDGTAPVTKTISVGDQISMNLGGVRRTLEVATVADFSPQITQIDTSSGPSHLVLVTARDLGDTAARPIRFVMEIQQGGAPVVAGRTGRTL</sequence>
<dbReference type="AlphaFoldDB" id="A0A1I7MZ87"/>
<keyword evidence="1" id="KW-0812">Transmembrane</keyword>
<proteinExistence type="predicted"/>
<organism evidence="2 3">
    <name type="scientific">Hyphomicrobium facile</name>
    <dbReference type="NCBI Taxonomy" id="51670"/>
    <lineage>
        <taxon>Bacteria</taxon>
        <taxon>Pseudomonadati</taxon>
        <taxon>Pseudomonadota</taxon>
        <taxon>Alphaproteobacteria</taxon>
        <taxon>Hyphomicrobiales</taxon>
        <taxon>Hyphomicrobiaceae</taxon>
        <taxon>Hyphomicrobium</taxon>
    </lineage>
</organism>
<keyword evidence="1" id="KW-1133">Transmembrane helix</keyword>
<dbReference type="OrthoDB" id="7932297at2"/>
<accession>A0A1I7MZ87</accession>
<gene>
    <name evidence="2" type="ORF">SAMN04488557_0819</name>
</gene>